<dbReference type="RefSeq" id="XP_019049163.1">
    <property type="nucleotide sequence ID" value="XM_019189601.1"/>
</dbReference>
<keyword evidence="1" id="KW-0732">Signal</keyword>
<dbReference type="EMBL" id="CP144542">
    <property type="protein sequence ID" value="WVW82229.1"/>
    <property type="molecule type" value="Genomic_DNA"/>
</dbReference>
<evidence type="ECO:0000313" key="3">
    <source>
        <dbReference type="EMBL" id="WVW82229.1"/>
    </source>
</evidence>
<dbReference type="EMBL" id="KI894019">
    <property type="protein sequence ID" value="OCF28093.1"/>
    <property type="molecule type" value="Genomic_DNA"/>
</dbReference>
<dbReference type="Proteomes" id="UP000092730">
    <property type="component" value="Chromosome 2"/>
</dbReference>
<organism evidence="2">
    <name type="scientific">Kwoniella bestiolae CBS 10118</name>
    <dbReference type="NCBI Taxonomy" id="1296100"/>
    <lineage>
        <taxon>Eukaryota</taxon>
        <taxon>Fungi</taxon>
        <taxon>Dikarya</taxon>
        <taxon>Basidiomycota</taxon>
        <taxon>Agaricomycotina</taxon>
        <taxon>Tremellomycetes</taxon>
        <taxon>Tremellales</taxon>
        <taxon>Cryptococcaceae</taxon>
        <taxon>Kwoniella</taxon>
    </lineage>
</organism>
<accession>A0A1B9GAP1</accession>
<evidence type="ECO:0000313" key="2">
    <source>
        <dbReference type="EMBL" id="OCF28093.1"/>
    </source>
</evidence>
<reference evidence="3" key="4">
    <citation type="submission" date="2024-02" db="EMBL/GenBank/DDBJ databases">
        <title>Comparative genomics of Cryptococcus and Kwoniella reveals pathogenesis evolution and contrasting modes of karyotype evolution via chromosome fusion or intercentromeric recombination.</title>
        <authorList>
            <person name="Coelho M.A."/>
            <person name="David-Palma M."/>
            <person name="Shea T."/>
            <person name="Bowers K."/>
            <person name="McGinley-Smith S."/>
            <person name="Mohammad A.W."/>
            <person name="Gnirke A."/>
            <person name="Yurkov A.M."/>
            <person name="Nowrousian M."/>
            <person name="Sun S."/>
            <person name="Cuomo C.A."/>
            <person name="Heitman J."/>
        </authorList>
    </citation>
    <scope>NUCLEOTIDE SEQUENCE</scope>
    <source>
        <strain evidence="3">CBS 10118</strain>
    </source>
</reference>
<feature type="chain" id="PRO_5042334950" evidence="1">
    <location>
        <begin position="20"/>
        <end position="92"/>
    </location>
</feature>
<keyword evidence="4" id="KW-1185">Reference proteome</keyword>
<dbReference type="AlphaFoldDB" id="A0A1B9GAP1"/>
<proteinExistence type="predicted"/>
<reference evidence="3" key="2">
    <citation type="submission" date="2013-07" db="EMBL/GenBank/DDBJ databases">
        <authorList>
            <consortium name="The Broad Institute Genome Sequencing Platform"/>
            <person name="Cuomo C."/>
            <person name="Litvintseva A."/>
            <person name="Chen Y."/>
            <person name="Heitman J."/>
            <person name="Sun S."/>
            <person name="Springer D."/>
            <person name="Dromer F."/>
            <person name="Young S.K."/>
            <person name="Zeng Q."/>
            <person name="Gargeya S."/>
            <person name="Fitzgerald M."/>
            <person name="Abouelleil A."/>
            <person name="Alvarado L."/>
            <person name="Berlin A.M."/>
            <person name="Chapman S.B."/>
            <person name="Dewar J."/>
            <person name="Goldberg J."/>
            <person name="Griggs A."/>
            <person name="Gujja S."/>
            <person name="Hansen M."/>
            <person name="Howarth C."/>
            <person name="Imamovic A."/>
            <person name="Larimer J."/>
            <person name="McCowan C."/>
            <person name="Murphy C."/>
            <person name="Pearson M."/>
            <person name="Priest M."/>
            <person name="Roberts A."/>
            <person name="Saif S."/>
            <person name="Shea T."/>
            <person name="Sykes S."/>
            <person name="Wortman J."/>
            <person name="Nusbaum C."/>
            <person name="Birren B."/>
        </authorList>
    </citation>
    <scope>NUCLEOTIDE SEQUENCE</scope>
    <source>
        <strain evidence="3">CBS 10118</strain>
    </source>
</reference>
<sequence length="92" mass="10188">MKLSLALTTLLLATKSVQAGCKDPHYLGGVLGWYCVDEVTHIEFEYLDMDGRFTEMAKDHQEEEVMAAVYKAYHAYLDPTAQGDAGAEGDDK</sequence>
<dbReference type="VEuPathDB" id="FungiDB:I302_02944"/>
<dbReference type="GeneID" id="30207343"/>
<reference evidence="2" key="3">
    <citation type="submission" date="2014-01" db="EMBL/GenBank/DDBJ databases">
        <title>Evolution of pathogenesis and genome organization in the Tremellales.</title>
        <authorList>
            <person name="Cuomo C."/>
            <person name="Litvintseva A."/>
            <person name="Heitman J."/>
            <person name="Chen Y."/>
            <person name="Sun S."/>
            <person name="Springer D."/>
            <person name="Dromer F."/>
            <person name="Young S."/>
            <person name="Zeng Q."/>
            <person name="Chapman S."/>
            <person name="Gujja S."/>
            <person name="Saif S."/>
            <person name="Birren B."/>
        </authorList>
    </citation>
    <scope>NUCLEOTIDE SEQUENCE</scope>
    <source>
        <strain evidence="2">CBS 10118</strain>
    </source>
</reference>
<evidence type="ECO:0000256" key="1">
    <source>
        <dbReference type="SAM" id="SignalP"/>
    </source>
</evidence>
<name>A0A1B9GAP1_9TREE</name>
<gene>
    <name evidence="2" type="ORF">I302_02944</name>
    <name evidence="3" type="ORF">I302_104235</name>
</gene>
<feature type="signal peptide" evidence="1">
    <location>
        <begin position="1"/>
        <end position="19"/>
    </location>
</feature>
<dbReference type="KEGG" id="kbi:30207343"/>
<protein>
    <submittedName>
        <fullName evidence="2">Uncharacterized protein</fullName>
    </submittedName>
</protein>
<evidence type="ECO:0000313" key="4">
    <source>
        <dbReference type="Proteomes" id="UP000092730"/>
    </source>
</evidence>
<reference evidence="2" key="1">
    <citation type="submission" date="2013-07" db="EMBL/GenBank/DDBJ databases">
        <title>The Genome Sequence of Cryptococcus bestiolae CBS10118.</title>
        <authorList>
            <consortium name="The Broad Institute Genome Sequencing Platform"/>
            <person name="Cuomo C."/>
            <person name="Litvintseva A."/>
            <person name="Chen Y."/>
            <person name="Heitman J."/>
            <person name="Sun S."/>
            <person name="Springer D."/>
            <person name="Dromer F."/>
            <person name="Young S.K."/>
            <person name="Zeng Q."/>
            <person name="Gargeya S."/>
            <person name="Fitzgerald M."/>
            <person name="Abouelleil A."/>
            <person name="Alvarado L."/>
            <person name="Berlin A.M."/>
            <person name="Chapman S.B."/>
            <person name="Dewar J."/>
            <person name="Goldberg J."/>
            <person name="Griggs A."/>
            <person name="Gujja S."/>
            <person name="Hansen M."/>
            <person name="Howarth C."/>
            <person name="Imamovic A."/>
            <person name="Larimer J."/>
            <person name="McCowan C."/>
            <person name="Murphy C."/>
            <person name="Pearson M."/>
            <person name="Priest M."/>
            <person name="Roberts A."/>
            <person name="Saif S."/>
            <person name="Shea T."/>
            <person name="Sykes S."/>
            <person name="Wortman J."/>
            <person name="Nusbaum C."/>
            <person name="Birren B."/>
        </authorList>
    </citation>
    <scope>NUCLEOTIDE SEQUENCE [LARGE SCALE GENOMIC DNA]</scope>
    <source>
        <strain evidence="2">CBS 10118</strain>
    </source>
</reference>